<organism evidence="3 4">
    <name type="scientific">Streptomyces misionensis</name>
    <dbReference type="NCBI Taxonomy" id="67331"/>
    <lineage>
        <taxon>Bacteria</taxon>
        <taxon>Bacillati</taxon>
        <taxon>Actinomycetota</taxon>
        <taxon>Actinomycetes</taxon>
        <taxon>Kitasatosporales</taxon>
        <taxon>Streptomycetaceae</taxon>
        <taxon>Streptomyces</taxon>
    </lineage>
</organism>
<reference evidence="3" key="1">
    <citation type="journal article" date="2019" name="Microbiol. Resour. Announc.">
        <title>Draft Genomic Sequences of Streptomyces misionensis and Streptomyces albidoflavus, bacteria applied for phytopathogen biocontrol.</title>
        <authorList>
            <person name="Pylro V."/>
            <person name="Dias A."/>
            <person name="Andreote F."/>
            <person name="Varani A."/>
            <person name="Andreote C."/>
            <person name="Bernardo E."/>
            <person name="Martins T."/>
        </authorList>
    </citation>
    <scope>NUCLEOTIDE SEQUENCE [LARGE SCALE GENOMIC DNA]</scope>
    <source>
        <strain evidence="3">66</strain>
    </source>
</reference>
<evidence type="ECO:0000313" key="3">
    <source>
        <dbReference type="EMBL" id="TWV34224.1"/>
    </source>
</evidence>
<keyword evidence="4" id="KW-1185">Reference proteome</keyword>
<dbReference type="RefSeq" id="WP_146468075.1">
    <property type="nucleotide sequence ID" value="NZ_VOGW01000174.1"/>
</dbReference>
<keyword evidence="2" id="KW-1133">Transmembrane helix</keyword>
<name>A0A5C6IZ49_9ACTN</name>
<comment type="caution">
    <text evidence="3">The sequence shown here is derived from an EMBL/GenBank/DDBJ whole genome shotgun (WGS) entry which is preliminary data.</text>
</comment>
<keyword evidence="2" id="KW-0472">Membrane</keyword>
<feature type="compositionally biased region" description="Low complexity" evidence="1">
    <location>
        <begin position="31"/>
        <end position="59"/>
    </location>
</feature>
<evidence type="ECO:0000256" key="1">
    <source>
        <dbReference type="SAM" id="MobiDB-lite"/>
    </source>
</evidence>
<proteinExistence type="predicted"/>
<dbReference type="Proteomes" id="UP000320481">
    <property type="component" value="Unassembled WGS sequence"/>
</dbReference>
<feature type="transmembrane region" description="Helical" evidence="2">
    <location>
        <begin position="107"/>
        <end position="131"/>
    </location>
</feature>
<protein>
    <submittedName>
        <fullName evidence="3">Uncharacterized protein</fullName>
    </submittedName>
</protein>
<accession>A0A5C6IZ49</accession>
<sequence>MPPQPPPYPDQPQPPYGGQPPYGRQPPQNPGPYGRQPPQNPGPYGQQPPQNPGPYGQQPPQNPGPYGSPYPQQPYPQQPQQPQPPYQGWNGMPPVVPPPPKKSRVGLVLGIVGGVVVLIVGGLVALGAIGYKAATSFPDGKRKLTLPQTLLDGKYELAKDLSDTEGKQIGQEADGAWDAKDTHGVVGSYNLGGDETKGTLVVSGMYGRFKNTDTARRNMMKGAAQSDGAKVAVPPKDFALEVTVSCEVLTQDQLGTTVTLPMCAWADDNTGATVAIVDTETVSKDPSSVDLAALARQTMQVRSEAVKPIL</sequence>
<dbReference type="EMBL" id="VOGW01000174">
    <property type="protein sequence ID" value="TWV34224.1"/>
    <property type="molecule type" value="Genomic_DNA"/>
</dbReference>
<dbReference type="AlphaFoldDB" id="A0A5C6IZ49"/>
<evidence type="ECO:0000313" key="4">
    <source>
        <dbReference type="Proteomes" id="UP000320481"/>
    </source>
</evidence>
<keyword evidence="2" id="KW-0812">Transmembrane</keyword>
<feature type="region of interest" description="Disordered" evidence="1">
    <location>
        <begin position="1"/>
        <end position="97"/>
    </location>
</feature>
<feature type="compositionally biased region" description="Pro residues" evidence="1">
    <location>
        <begin position="60"/>
        <end position="85"/>
    </location>
</feature>
<feature type="compositionally biased region" description="Pro residues" evidence="1">
    <location>
        <begin position="1"/>
        <end position="30"/>
    </location>
</feature>
<evidence type="ECO:0000256" key="2">
    <source>
        <dbReference type="SAM" id="Phobius"/>
    </source>
</evidence>
<gene>
    <name evidence="3" type="ORF">FRZ03_28890</name>
</gene>